<evidence type="ECO:0000313" key="2">
    <source>
        <dbReference type="Proteomes" id="UP000789831"/>
    </source>
</evidence>
<protein>
    <submittedName>
        <fullName evidence="1">10413_t:CDS:1</fullName>
    </submittedName>
</protein>
<name>A0A9N9DYY7_9GLOM</name>
<accession>A0A9N9DYY7</accession>
<evidence type="ECO:0000313" key="1">
    <source>
        <dbReference type="EMBL" id="CAG8652385.1"/>
    </source>
</evidence>
<reference evidence="1" key="1">
    <citation type="submission" date="2021-06" db="EMBL/GenBank/DDBJ databases">
        <authorList>
            <person name="Kallberg Y."/>
            <person name="Tangrot J."/>
            <person name="Rosling A."/>
        </authorList>
    </citation>
    <scope>NUCLEOTIDE SEQUENCE</scope>
    <source>
        <strain evidence="1">MT106</strain>
    </source>
</reference>
<dbReference type="EMBL" id="CAJVPL010004889">
    <property type="protein sequence ID" value="CAG8652385.1"/>
    <property type="molecule type" value="Genomic_DNA"/>
</dbReference>
<proteinExistence type="predicted"/>
<dbReference type="Proteomes" id="UP000789831">
    <property type="component" value="Unassembled WGS sequence"/>
</dbReference>
<comment type="caution">
    <text evidence="1">The sequence shown here is derived from an EMBL/GenBank/DDBJ whole genome shotgun (WGS) entry which is preliminary data.</text>
</comment>
<keyword evidence="2" id="KW-1185">Reference proteome</keyword>
<organism evidence="1 2">
    <name type="scientific">Ambispora gerdemannii</name>
    <dbReference type="NCBI Taxonomy" id="144530"/>
    <lineage>
        <taxon>Eukaryota</taxon>
        <taxon>Fungi</taxon>
        <taxon>Fungi incertae sedis</taxon>
        <taxon>Mucoromycota</taxon>
        <taxon>Glomeromycotina</taxon>
        <taxon>Glomeromycetes</taxon>
        <taxon>Archaeosporales</taxon>
        <taxon>Ambisporaceae</taxon>
        <taxon>Ambispora</taxon>
    </lineage>
</organism>
<dbReference type="AlphaFoldDB" id="A0A9N9DYY7"/>
<feature type="non-terminal residue" evidence="1">
    <location>
        <position position="1"/>
    </location>
</feature>
<sequence>SSNYNNVDLCFDEKTFNLLYDLTKQTPNEYKQIEASVDWLASDIDQSEVESVWTIPTDEAEDIDYYDDISTLKVEEPDHQCVIIDTINDKVQKFPILYFRSNNYKERGIGFCICR</sequence>
<gene>
    <name evidence="1" type="ORF">AGERDE_LOCUS11458</name>
</gene>